<evidence type="ECO:0000313" key="3">
    <source>
        <dbReference type="Proteomes" id="UP000094578"/>
    </source>
</evidence>
<dbReference type="EC" id="3.1.4.46" evidence="2"/>
<name>A0A1E3L7N6_9BACL</name>
<feature type="domain" description="GP-PDE" evidence="1">
    <location>
        <begin position="4"/>
        <end position="240"/>
    </location>
</feature>
<evidence type="ECO:0000313" key="2">
    <source>
        <dbReference type="EMBL" id="ODP29713.1"/>
    </source>
</evidence>
<dbReference type="SUPFAM" id="SSF51695">
    <property type="entry name" value="PLC-like phosphodiesterases"/>
    <property type="match status" value="1"/>
</dbReference>
<organism evidence="2 3">
    <name type="scientific">Paenibacillus nuruki</name>
    <dbReference type="NCBI Taxonomy" id="1886670"/>
    <lineage>
        <taxon>Bacteria</taxon>
        <taxon>Bacillati</taxon>
        <taxon>Bacillota</taxon>
        <taxon>Bacilli</taxon>
        <taxon>Bacillales</taxon>
        <taxon>Paenibacillaceae</taxon>
        <taxon>Paenibacillus</taxon>
    </lineage>
</organism>
<keyword evidence="2" id="KW-0378">Hydrolase</keyword>
<dbReference type="PANTHER" id="PTHR46211">
    <property type="entry name" value="GLYCEROPHOSPHORYL DIESTER PHOSPHODIESTERASE"/>
    <property type="match status" value="1"/>
</dbReference>
<dbReference type="Pfam" id="PF03009">
    <property type="entry name" value="GDPD"/>
    <property type="match status" value="1"/>
</dbReference>
<dbReference type="RefSeq" id="WP_069326322.1">
    <property type="nucleotide sequence ID" value="NZ_MDER01000029.1"/>
</dbReference>
<accession>A0A1E3L7N6</accession>
<dbReference type="Gene3D" id="3.20.20.190">
    <property type="entry name" value="Phosphatidylinositol (PI) phosphodiesterase"/>
    <property type="match status" value="1"/>
</dbReference>
<dbReference type="PANTHER" id="PTHR46211:SF1">
    <property type="entry name" value="GLYCEROPHOSPHODIESTER PHOSPHODIESTERASE, CYTOPLASMIC"/>
    <property type="match status" value="1"/>
</dbReference>
<dbReference type="STRING" id="1886670.PTI45_00867"/>
<evidence type="ECO:0000259" key="1">
    <source>
        <dbReference type="PROSITE" id="PS51704"/>
    </source>
</evidence>
<gene>
    <name evidence="2" type="primary">glpQ</name>
    <name evidence="2" type="ORF">PTI45_00867</name>
</gene>
<dbReference type="CDD" id="cd08563">
    <property type="entry name" value="GDPD_TtGDE_like"/>
    <property type="match status" value="1"/>
</dbReference>
<dbReference type="Proteomes" id="UP000094578">
    <property type="component" value="Unassembled WGS sequence"/>
</dbReference>
<sequence>MKSIINYAHRGASGYCPENTMAAFEKSWKLGATGIETDVQMTKDGQLVLIHDESLKRTTGYEGQIKDLTYDEIKTLDAGSWYSEEFANEHVPLLSELLSWIASTEMMLNIEIKNNIEPYIGIEEKLVRMIQEYNLTDRVIISSFNHYTLQTCHQLAPEIQTGILYMENLVHPWDYVKTFGASALHAHYSAVTSDGVAQAEQAGVIYNVWTINDPIVMRELIDMQVGGIITDYPDILAELLKEKIMI</sequence>
<dbReference type="PATRIC" id="fig|1886670.3.peg.888"/>
<dbReference type="EMBL" id="MDER01000029">
    <property type="protein sequence ID" value="ODP29713.1"/>
    <property type="molecule type" value="Genomic_DNA"/>
</dbReference>
<comment type="caution">
    <text evidence="2">The sequence shown here is derived from an EMBL/GenBank/DDBJ whole genome shotgun (WGS) entry which is preliminary data.</text>
</comment>
<dbReference type="InterPro" id="IPR030395">
    <property type="entry name" value="GP_PDE_dom"/>
</dbReference>
<protein>
    <submittedName>
        <fullName evidence="2">Glycerophosphodiester phosphodiesterase</fullName>
        <ecNumber evidence="2">3.1.4.46</ecNumber>
    </submittedName>
</protein>
<dbReference type="PROSITE" id="PS51704">
    <property type="entry name" value="GP_PDE"/>
    <property type="match status" value="1"/>
</dbReference>
<reference evidence="2 3" key="1">
    <citation type="submission" date="2016-08" db="EMBL/GenBank/DDBJ databases">
        <title>Genome sequencing of Paenibacillus sp. TI45-13ar, isolated from Korean traditional nuruk.</title>
        <authorList>
            <person name="Kim S.-J."/>
        </authorList>
    </citation>
    <scope>NUCLEOTIDE SEQUENCE [LARGE SCALE GENOMIC DNA]</scope>
    <source>
        <strain evidence="2 3">TI45-13ar</strain>
    </source>
</reference>
<keyword evidence="3" id="KW-1185">Reference proteome</keyword>
<dbReference type="GO" id="GO:0008889">
    <property type="term" value="F:glycerophosphodiester phosphodiesterase activity"/>
    <property type="evidence" value="ECO:0007669"/>
    <property type="project" value="UniProtKB-EC"/>
</dbReference>
<dbReference type="AlphaFoldDB" id="A0A1E3L7N6"/>
<dbReference type="GO" id="GO:0006629">
    <property type="term" value="P:lipid metabolic process"/>
    <property type="evidence" value="ECO:0007669"/>
    <property type="project" value="InterPro"/>
</dbReference>
<proteinExistence type="predicted"/>
<dbReference type="InterPro" id="IPR017946">
    <property type="entry name" value="PLC-like_Pdiesterase_TIM-brl"/>
</dbReference>